<proteinExistence type="predicted"/>
<dbReference type="Proteomes" id="UP001642482">
    <property type="component" value="Unassembled WGS sequence"/>
</dbReference>
<sequence length="239" mass="25348">MAPQDVVFPSQPSGNKASEDPIAVNGGRAISVQAAVRSRVAPSADLDDEDYSAANPDDDYDMVSANEAAATDKEEEEEKEKHIAVERPITKHSFGFLPCPHVPSSYVAMPMDVTGVTTRPLPPPPPPSSPTLPQGPLEGDELEYSRRRFLETIWTFATAGQGDPHSSQSDDTPRNIETKPEASPDAGTPPGSRVKRYRPNPSGSPTSSNSGSPRKAGGLPLGPVEGNATKKYKSSATTD</sequence>
<organism evidence="2 3">
    <name type="scientific">Sporothrix eucalyptigena</name>
    <dbReference type="NCBI Taxonomy" id="1812306"/>
    <lineage>
        <taxon>Eukaryota</taxon>
        <taxon>Fungi</taxon>
        <taxon>Dikarya</taxon>
        <taxon>Ascomycota</taxon>
        <taxon>Pezizomycotina</taxon>
        <taxon>Sordariomycetes</taxon>
        <taxon>Sordariomycetidae</taxon>
        <taxon>Ophiostomatales</taxon>
        <taxon>Ophiostomataceae</taxon>
        <taxon>Sporothrix</taxon>
    </lineage>
</organism>
<feature type="compositionally biased region" description="Acidic residues" evidence="1">
    <location>
        <begin position="45"/>
        <end position="61"/>
    </location>
</feature>
<name>A0ABP0B4B6_9PEZI</name>
<feature type="compositionally biased region" description="Pro residues" evidence="1">
    <location>
        <begin position="120"/>
        <end position="130"/>
    </location>
</feature>
<protein>
    <submittedName>
        <fullName evidence="2">Uncharacterized protein</fullName>
    </submittedName>
</protein>
<feature type="compositionally biased region" description="Low complexity" evidence="1">
    <location>
        <begin position="199"/>
        <end position="213"/>
    </location>
</feature>
<dbReference type="EMBL" id="CAWUHD010000014">
    <property type="protein sequence ID" value="CAK7214405.1"/>
    <property type="molecule type" value="Genomic_DNA"/>
</dbReference>
<reference evidence="2 3" key="1">
    <citation type="submission" date="2024-01" db="EMBL/GenBank/DDBJ databases">
        <authorList>
            <person name="Allen C."/>
            <person name="Tagirdzhanova G."/>
        </authorList>
    </citation>
    <scope>NUCLEOTIDE SEQUENCE [LARGE SCALE GENOMIC DNA]</scope>
</reference>
<accession>A0ABP0B4B6</accession>
<evidence type="ECO:0000313" key="2">
    <source>
        <dbReference type="EMBL" id="CAK7214405.1"/>
    </source>
</evidence>
<comment type="caution">
    <text evidence="2">The sequence shown here is derived from an EMBL/GenBank/DDBJ whole genome shotgun (WGS) entry which is preliminary data.</text>
</comment>
<evidence type="ECO:0000313" key="3">
    <source>
        <dbReference type="Proteomes" id="UP001642482"/>
    </source>
</evidence>
<feature type="region of interest" description="Disordered" evidence="1">
    <location>
        <begin position="1"/>
        <end position="24"/>
    </location>
</feature>
<feature type="region of interest" description="Disordered" evidence="1">
    <location>
        <begin position="117"/>
        <end position="239"/>
    </location>
</feature>
<gene>
    <name evidence="2" type="ORF">SEUCBS140593_002171</name>
</gene>
<evidence type="ECO:0000256" key="1">
    <source>
        <dbReference type="SAM" id="MobiDB-lite"/>
    </source>
</evidence>
<feature type="compositionally biased region" description="Basic and acidic residues" evidence="1">
    <location>
        <begin position="171"/>
        <end position="182"/>
    </location>
</feature>
<keyword evidence="3" id="KW-1185">Reference proteome</keyword>
<feature type="region of interest" description="Disordered" evidence="1">
    <location>
        <begin position="39"/>
        <end position="82"/>
    </location>
</feature>